<proteinExistence type="predicted"/>
<dbReference type="Proteomes" id="UP000014387">
    <property type="component" value="Unassembled WGS sequence"/>
</dbReference>
<dbReference type="EMBL" id="AGWN01000001">
    <property type="protein sequence ID" value="EPD30726.1"/>
    <property type="molecule type" value="Genomic_DNA"/>
</dbReference>
<gene>
    <name evidence="1" type="ORF">HMPREF9238_00479</name>
</gene>
<evidence type="ECO:0000313" key="1">
    <source>
        <dbReference type="EMBL" id="EPD30726.1"/>
    </source>
</evidence>
<comment type="caution">
    <text evidence="1">The sequence shown here is derived from an EMBL/GenBank/DDBJ whole genome shotgun (WGS) entry which is preliminary data.</text>
</comment>
<name>A0A9W5VWA3_9ACTO</name>
<reference evidence="1 2" key="1">
    <citation type="submission" date="2013-05" db="EMBL/GenBank/DDBJ databases">
        <title>The Genome Sequence of Actinomyces europaeus ACS-120-V-COL10B.</title>
        <authorList>
            <consortium name="The Broad Institute Genomics Platform"/>
            <person name="Earl A."/>
            <person name="Ward D."/>
            <person name="Feldgarden M."/>
            <person name="Gevers D."/>
            <person name="Saerens B."/>
            <person name="Vaneechoutte M."/>
            <person name="Walker B."/>
            <person name="Young S."/>
            <person name="Zeng Q."/>
            <person name="Gargeya S."/>
            <person name="Fitzgerald M."/>
            <person name="Haas B."/>
            <person name="Abouelleil A."/>
            <person name="Allen A.W."/>
            <person name="Alvarado L."/>
            <person name="Arachchi H.M."/>
            <person name="Berlin A.M."/>
            <person name="Chapman S.B."/>
            <person name="Gainer-Dewar J."/>
            <person name="Goldberg J."/>
            <person name="Griggs A."/>
            <person name="Gujja S."/>
            <person name="Hansen M."/>
            <person name="Howarth C."/>
            <person name="Imamovic A."/>
            <person name="Ireland A."/>
            <person name="Larimer J."/>
            <person name="McCowan C."/>
            <person name="Murphy C."/>
            <person name="Pearson M."/>
            <person name="Poon T.W."/>
            <person name="Priest M."/>
            <person name="Roberts A."/>
            <person name="Saif S."/>
            <person name="Shea T."/>
            <person name="Sisk P."/>
            <person name="Sykes S."/>
            <person name="Wortman J."/>
            <person name="Nusbaum C."/>
            <person name="Birren B."/>
        </authorList>
    </citation>
    <scope>NUCLEOTIDE SEQUENCE [LARGE SCALE GENOMIC DNA]</scope>
    <source>
        <strain evidence="1 2">ACS-120-V-Col10b</strain>
    </source>
</reference>
<protein>
    <submittedName>
        <fullName evidence="1">Uncharacterized protein</fullName>
    </submittedName>
</protein>
<dbReference type="OrthoDB" id="4965902at2"/>
<accession>A0A9W5VWA3</accession>
<organism evidence="1 2">
    <name type="scientific">Gleimia europaea ACS-120-V-Col10b</name>
    <dbReference type="NCBI Taxonomy" id="883069"/>
    <lineage>
        <taxon>Bacteria</taxon>
        <taxon>Bacillati</taxon>
        <taxon>Actinomycetota</taxon>
        <taxon>Actinomycetes</taxon>
        <taxon>Actinomycetales</taxon>
        <taxon>Actinomycetaceae</taxon>
        <taxon>Gleimia</taxon>
    </lineage>
</organism>
<dbReference type="RefSeq" id="WP_016443838.1">
    <property type="nucleotide sequence ID" value="NZ_KE150266.1"/>
</dbReference>
<dbReference type="AlphaFoldDB" id="A0A9W5VWA3"/>
<evidence type="ECO:0000313" key="2">
    <source>
        <dbReference type="Proteomes" id="UP000014387"/>
    </source>
</evidence>
<keyword evidence="2" id="KW-1185">Reference proteome</keyword>
<sequence length="167" mass="18674">MVRRLTSDEERLIHAVRTQLASRKKTHISDDVIQQVTRLVKSLTGACKSITDVVGPVCSTADLVDWMGISRQAVNKAVKECRIFGVREGNGSWMYPTWQITSNFQIVNGLPEVLGRLDGIISTVEIGRWFISAHPDLEGLSPATWLQQGRDVNNAVRVAEQLARKHR</sequence>